<reference evidence="2" key="3">
    <citation type="submission" date="2023-10" db="EMBL/GenBank/DDBJ databases">
        <authorList>
            <person name="Picardeau M."/>
            <person name="Thibeaux R."/>
        </authorList>
    </citation>
    <scope>NUCLEOTIDE SEQUENCE</scope>
    <source>
        <strain evidence="2">ATI7-C-A5</strain>
    </source>
</reference>
<dbReference type="EMBL" id="NPEF02000018">
    <property type="protein sequence ID" value="MDV6237010.1"/>
    <property type="molecule type" value="Genomic_DNA"/>
</dbReference>
<keyword evidence="1" id="KW-0812">Transmembrane</keyword>
<evidence type="ECO:0000313" key="2">
    <source>
        <dbReference type="EMBL" id="MDV6237010.1"/>
    </source>
</evidence>
<comment type="caution">
    <text evidence="3">The sequence shown here is derived from an EMBL/GenBank/DDBJ whole genome shotgun (WGS) entry which is preliminary data.</text>
</comment>
<evidence type="ECO:0000313" key="3">
    <source>
        <dbReference type="EMBL" id="PJZ93835.1"/>
    </source>
</evidence>
<name>A0A2N0BBD0_9LEPT</name>
<accession>A0A2N0BBD0</accession>
<keyword evidence="4" id="KW-1185">Reference proteome</keyword>
<dbReference type="SUPFAM" id="SSF82171">
    <property type="entry name" value="DPP6 N-terminal domain-like"/>
    <property type="match status" value="1"/>
</dbReference>
<evidence type="ECO:0000256" key="1">
    <source>
        <dbReference type="SAM" id="Phobius"/>
    </source>
</evidence>
<dbReference type="EMBL" id="NPEF01000040">
    <property type="protein sequence ID" value="PJZ93835.1"/>
    <property type="molecule type" value="Genomic_DNA"/>
</dbReference>
<proteinExistence type="predicted"/>
<keyword evidence="1" id="KW-0472">Membrane</keyword>
<reference evidence="3" key="1">
    <citation type="submission" date="2017-07" db="EMBL/GenBank/DDBJ databases">
        <title>Leptospira spp. isolated from tropical soils.</title>
        <authorList>
            <person name="Thibeaux R."/>
            <person name="Iraola G."/>
            <person name="Ferres I."/>
            <person name="Bierque E."/>
            <person name="Girault D."/>
            <person name="Soupe-Gilbert M.-E."/>
            <person name="Picardeau M."/>
            <person name="Goarant C."/>
        </authorList>
    </citation>
    <scope>NUCLEOTIDE SEQUENCE [LARGE SCALE GENOMIC DNA]</scope>
    <source>
        <strain evidence="3">ATI7-C-A5</strain>
    </source>
</reference>
<dbReference type="AlphaFoldDB" id="A0A2N0BBD0"/>
<protein>
    <submittedName>
        <fullName evidence="3">Uncharacterized protein</fullName>
    </submittedName>
</protein>
<keyword evidence="1" id="KW-1133">Transmembrane helix</keyword>
<gene>
    <name evidence="2" type="ORF">CH379_015370</name>
    <name evidence="3" type="ORF">CH379_05680</name>
</gene>
<dbReference type="OrthoDB" id="9981954at2"/>
<feature type="transmembrane region" description="Helical" evidence="1">
    <location>
        <begin position="6"/>
        <end position="25"/>
    </location>
</feature>
<dbReference type="RefSeq" id="WP_100764767.1">
    <property type="nucleotide sequence ID" value="NZ_NPEF02000018.1"/>
</dbReference>
<dbReference type="Proteomes" id="UP000232122">
    <property type="component" value="Unassembled WGS sequence"/>
</dbReference>
<organism evidence="3">
    <name type="scientific">Leptospira ellisii</name>
    <dbReference type="NCBI Taxonomy" id="2023197"/>
    <lineage>
        <taxon>Bacteria</taxon>
        <taxon>Pseudomonadati</taxon>
        <taxon>Spirochaetota</taxon>
        <taxon>Spirochaetia</taxon>
        <taxon>Leptospirales</taxon>
        <taxon>Leptospiraceae</taxon>
        <taxon>Leptospira</taxon>
    </lineage>
</organism>
<evidence type="ECO:0000313" key="4">
    <source>
        <dbReference type="Proteomes" id="UP000232122"/>
    </source>
</evidence>
<sequence length="243" mass="28515">MIQVRNVGIVFVPLAVLILSFKRFADEKRDGKIFIAGKAYDRQIYVIREKRPVPVTRFKRWENIIRHSLAPDRKHFVVYHRGDKETSHRLSVYDLKNTTKRFPLKSIRPGVACHELFWFRNRILFETGTSGGGTFLLIYDQNLNLIHTIHSFDLYLDQDSGIAISKPVYPMEEGKFSVYALYSGDLLETFDFAQEIGEAYSVWDLKKIGLHKFEIELIVDTSSDQRRIFSKTIRPRRKKTRTR</sequence>
<reference evidence="2 4" key="2">
    <citation type="journal article" date="2018" name="Microb. Genom.">
        <title>Deciphering the unexplored Leptospira diversity from soils uncovers genomic evolution to virulence.</title>
        <authorList>
            <person name="Thibeaux R."/>
            <person name="Iraola G."/>
            <person name="Ferres I."/>
            <person name="Bierque E."/>
            <person name="Girault D."/>
            <person name="Soupe-Gilbert M.E."/>
            <person name="Picardeau M."/>
            <person name="Goarant C."/>
        </authorList>
    </citation>
    <scope>NUCLEOTIDE SEQUENCE [LARGE SCALE GENOMIC DNA]</scope>
    <source>
        <strain evidence="2 4">ATI7-C-A5</strain>
    </source>
</reference>